<reference evidence="1" key="1">
    <citation type="submission" date="2021-10" db="EMBL/GenBank/DDBJ databases">
        <authorList>
            <person name="Mesa V."/>
        </authorList>
    </citation>
    <scope>NUCLEOTIDE SEQUENCE</scope>
    <source>
        <strain evidence="1">CC3_PB</strain>
    </source>
</reference>
<name>A0AA86ML39_9CLOT</name>
<proteinExistence type="predicted"/>
<sequence length="136" mass="15350">MAKGKRKTIILNSDNPKEKLILDLLEQQYNASEFIKDLLFNYIQDKDNNILHDGNTIITPLSHNDNSMTNVLPYNDNTIINQLSSNDNTITTQLSHDGNSKFQIDLNKVSDADVEINASVLEDPNQNALDFLKNGF</sequence>
<gene>
    <name evidence="1" type="ORF">CNEO_40879</name>
</gene>
<protein>
    <submittedName>
        <fullName evidence="1">Uncharacterized protein</fullName>
    </submittedName>
</protein>
<dbReference type="Proteomes" id="UP000789738">
    <property type="component" value="Unassembled WGS sequence"/>
</dbReference>
<dbReference type="EMBL" id="CAKJVE010000004">
    <property type="protein sequence ID" value="CAG9703961.1"/>
    <property type="molecule type" value="Genomic_DNA"/>
</dbReference>
<evidence type="ECO:0000313" key="2">
    <source>
        <dbReference type="Proteomes" id="UP000789738"/>
    </source>
</evidence>
<dbReference type="RefSeq" id="WP_210888099.1">
    <property type="nucleotide sequence ID" value="NZ_CAKJVE010000004.1"/>
</dbReference>
<accession>A0AA86ML39</accession>
<comment type="caution">
    <text evidence="1">The sequence shown here is derived from an EMBL/GenBank/DDBJ whole genome shotgun (WGS) entry which is preliminary data.</text>
</comment>
<evidence type="ECO:0000313" key="1">
    <source>
        <dbReference type="EMBL" id="CAG9703961.1"/>
    </source>
</evidence>
<dbReference type="AlphaFoldDB" id="A0AA86ML39"/>
<organism evidence="1 2">
    <name type="scientific">Clostridium neonatale</name>
    <dbReference type="NCBI Taxonomy" id="137838"/>
    <lineage>
        <taxon>Bacteria</taxon>
        <taxon>Bacillati</taxon>
        <taxon>Bacillota</taxon>
        <taxon>Clostridia</taxon>
        <taxon>Eubacteriales</taxon>
        <taxon>Clostridiaceae</taxon>
        <taxon>Clostridium</taxon>
    </lineage>
</organism>